<reference evidence="3 4" key="1">
    <citation type="submission" date="2017-10" db="EMBL/GenBank/DDBJ databases">
        <title>Paenichitinophaga pekingensis gen. nov., sp. nov., isolated from activated sludge.</title>
        <authorList>
            <person name="Jin D."/>
            <person name="Kong X."/>
            <person name="Deng Y."/>
            <person name="Bai Z."/>
        </authorList>
    </citation>
    <scope>NUCLEOTIDE SEQUENCE [LARGE SCALE GENOMIC DNA]</scope>
    <source>
        <strain evidence="3 4">13</strain>
    </source>
</reference>
<dbReference type="Proteomes" id="UP000220133">
    <property type="component" value="Chromosome"/>
</dbReference>
<evidence type="ECO:0000313" key="3">
    <source>
        <dbReference type="EMBL" id="ATL46162.1"/>
    </source>
</evidence>
<dbReference type="PROSITE" id="PS51257">
    <property type="entry name" value="PROKAR_LIPOPROTEIN"/>
    <property type="match status" value="1"/>
</dbReference>
<dbReference type="InterPro" id="IPR036761">
    <property type="entry name" value="TTHA0802/YceI-like_sf"/>
</dbReference>
<organism evidence="3 4">
    <name type="scientific">Chitinophaga caeni</name>
    <dbReference type="NCBI Taxonomy" id="2029983"/>
    <lineage>
        <taxon>Bacteria</taxon>
        <taxon>Pseudomonadati</taxon>
        <taxon>Bacteroidota</taxon>
        <taxon>Chitinophagia</taxon>
        <taxon>Chitinophagales</taxon>
        <taxon>Chitinophagaceae</taxon>
        <taxon>Chitinophaga</taxon>
    </lineage>
</organism>
<feature type="chain" id="PRO_5012855491" description="Lipid/polyisoprenoid-binding YceI-like domain-containing protein" evidence="1">
    <location>
        <begin position="24"/>
        <end position="230"/>
    </location>
</feature>
<sequence>MRSNSSTILIIILALGIFGAACQQVPKADNAVVTEASPDTTTVEESGTIYKIDTSTSSLVWIGTKPTGEHKGTFNILDGQLILQDSTIIGGNIKISISSLQNVDLSDKDDMRGQLETELKGPNFFDISKFPLSTFVITEVTPFTPAMANENTILLKDATHMVKGNLTLKDSTRSIAFPAKISITPDQVLAQANFNMDRTKWGMKYRADKSLQDKLINSQVNISLSIVAKR</sequence>
<gene>
    <name evidence="3" type="ORF">COR50_02700</name>
</gene>
<dbReference type="PANTHER" id="PTHR34406">
    <property type="entry name" value="PROTEIN YCEI"/>
    <property type="match status" value="1"/>
</dbReference>
<name>A0A291QQK1_9BACT</name>
<dbReference type="SUPFAM" id="SSF101874">
    <property type="entry name" value="YceI-like"/>
    <property type="match status" value="1"/>
</dbReference>
<dbReference type="KEGG" id="cbae:COR50_02700"/>
<dbReference type="RefSeq" id="WP_098192551.1">
    <property type="nucleotide sequence ID" value="NZ_CP023777.1"/>
</dbReference>
<feature type="signal peptide" evidence="1">
    <location>
        <begin position="1"/>
        <end position="23"/>
    </location>
</feature>
<dbReference type="Pfam" id="PF04264">
    <property type="entry name" value="YceI"/>
    <property type="match status" value="1"/>
</dbReference>
<proteinExistence type="predicted"/>
<dbReference type="PANTHER" id="PTHR34406:SF1">
    <property type="entry name" value="PROTEIN YCEI"/>
    <property type="match status" value="1"/>
</dbReference>
<evidence type="ECO:0000259" key="2">
    <source>
        <dbReference type="SMART" id="SM00867"/>
    </source>
</evidence>
<dbReference type="EMBL" id="CP023777">
    <property type="protein sequence ID" value="ATL46162.1"/>
    <property type="molecule type" value="Genomic_DNA"/>
</dbReference>
<keyword evidence="4" id="KW-1185">Reference proteome</keyword>
<feature type="domain" description="Lipid/polyisoprenoid-binding YceI-like" evidence="2">
    <location>
        <begin position="49"/>
        <end position="229"/>
    </location>
</feature>
<dbReference type="Gene3D" id="2.40.128.110">
    <property type="entry name" value="Lipid/polyisoprenoid-binding, YceI-like"/>
    <property type="match status" value="1"/>
</dbReference>
<dbReference type="OrthoDB" id="951410at2"/>
<dbReference type="SMART" id="SM00867">
    <property type="entry name" value="YceI"/>
    <property type="match status" value="1"/>
</dbReference>
<keyword evidence="1" id="KW-0732">Signal</keyword>
<accession>A0A291QQK1</accession>
<evidence type="ECO:0000256" key="1">
    <source>
        <dbReference type="SAM" id="SignalP"/>
    </source>
</evidence>
<dbReference type="AlphaFoldDB" id="A0A291QQK1"/>
<evidence type="ECO:0000313" key="4">
    <source>
        <dbReference type="Proteomes" id="UP000220133"/>
    </source>
</evidence>
<dbReference type="InterPro" id="IPR007372">
    <property type="entry name" value="Lipid/polyisoprenoid-bd_YceI"/>
</dbReference>
<protein>
    <recommendedName>
        <fullName evidence="2">Lipid/polyisoprenoid-binding YceI-like domain-containing protein</fullName>
    </recommendedName>
</protein>